<evidence type="ECO:0000313" key="1">
    <source>
        <dbReference type="EMBL" id="DAE92053.1"/>
    </source>
</evidence>
<name>A0A8S5RS22_9CAUD</name>
<proteinExistence type="predicted"/>
<sequence>MATTFPNQIQAFPQMMNILDGEGNYVKQYQDAMESGDLATAQSILSQISNNQSKIITADYLNTINDTVVAVEQYFNVRYSPAYIVSETMPTNQQNTDFWFQVTGTIA</sequence>
<organism evidence="1">
    <name type="scientific">Siphoviridae sp. ctKy93</name>
    <dbReference type="NCBI Taxonomy" id="2827569"/>
    <lineage>
        <taxon>Viruses</taxon>
        <taxon>Duplodnaviria</taxon>
        <taxon>Heunggongvirae</taxon>
        <taxon>Uroviricota</taxon>
        <taxon>Caudoviricetes</taxon>
    </lineage>
</organism>
<reference evidence="1" key="1">
    <citation type="journal article" date="2021" name="Proc. Natl. Acad. Sci. U.S.A.">
        <title>A Catalog of Tens of Thousands of Viruses from Human Metagenomes Reveals Hidden Associations with Chronic Diseases.</title>
        <authorList>
            <person name="Tisza M.J."/>
            <person name="Buck C.B."/>
        </authorList>
    </citation>
    <scope>NUCLEOTIDE SEQUENCE</scope>
    <source>
        <strain evidence="1">CtKy93</strain>
    </source>
</reference>
<accession>A0A8S5RS22</accession>
<protein>
    <submittedName>
        <fullName evidence="1">Uncharacterized protein</fullName>
    </submittedName>
</protein>
<dbReference type="EMBL" id="BK057793">
    <property type="protein sequence ID" value="DAE92053.1"/>
    <property type="molecule type" value="Genomic_DNA"/>
</dbReference>